<dbReference type="RefSeq" id="XP_025380477.1">
    <property type="nucleotide sequence ID" value="XM_025518287.1"/>
</dbReference>
<feature type="compositionally biased region" description="Polar residues" evidence="1">
    <location>
        <begin position="674"/>
        <end position="690"/>
    </location>
</feature>
<dbReference type="InterPro" id="IPR027417">
    <property type="entry name" value="P-loop_NTPase"/>
</dbReference>
<dbReference type="PANTHER" id="PTHR22942:SF66">
    <property type="entry name" value="RE19845P"/>
    <property type="match status" value="1"/>
</dbReference>
<feature type="region of interest" description="Disordered" evidence="1">
    <location>
        <begin position="674"/>
        <end position="696"/>
    </location>
</feature>
<dbReference type="GO" id="GO:0006312">
    <property type="term" value="P:mitotic recombination"/>
    <property type="evidence" value="ECO:0007669"/>
    <property type="project" value="TreeGrafter"/>
</dbReference>
<dbReference type="GO" id="GO:0016787">
    <property type="term" value="F:hydrolase activity"/>
    <property type="evidence" value="ECO:0007669"/>
    <property type="project" value="UniProtKB-KW"/>
</dbReference>
<protein>
    <submittedName>
        <fullName evidence="3">P-loop containing nucleoside triphosphate hydrolase protein</fullName>
    </submittedName>
</protein>
<evidence type="ECO:0000259" key="2">
    <source>
        <dbReference type="Pfam" id="PF08423"/>
    </source>
</evidence>
<evidence type="ECO:0000256" key="1">
    <source>
        <dbReference type="SAM" id="MobiDB-lite"/>
    </source>
</evidence>
<name>A0A316YVJ0_9BASI</name>
<organism evidence="3 4">
    <name type="scientific">Acaromyces ingoldii</name>
    <dbReference type="NCBI Taxonomy" id="215250"/>
    <lineage>
        <taxon>Eukaryota</taxon>
        <taxon>Fungi</taxon>
        <taxon>Dikarya</taxon>
        <taxon>Basidiomycota</taxon>
        <taxon>Ustilaginomycotina</taxon>
        <taxon>Exobasidiomycetes</taxon>
        <taxon>Exobasidiales</taxon>
        <taxon>Cryptobasidiaceae</taxon>
        <taxon>Acaromyces</taxon>
    </lineage>
</organism>
<dbReference type="SUPFAM" id="SSF52540">
    <property type="entry name" value="P-loop containing nucleoside triphosphate hydrolases"/>
    <property type="match status" value="1"/>
</dbReference>
<dbReference type="Pfam" id="PF08423">
    <property type="entry name" value="Rad51"/>
    <property type="match status" value="1"/>
</dbReference>
<dbReference type="OrthoDB" id="1861185at2759"/>
<dbReference type="GO" id="GO:0003697">
    <property type="term" value="F:single-stranded DNA binding"/>
    <property type="evidence" value="ECO:0007669"/>
    <property type="project" value="TreeGrafter"/>
</dbReference>
<evidence type="ECO:0000313" key="3">
    <source>
        <dbReference type="EMBL" id="PWN93279.1"/>
    </source>
</evidence>
<keyword evidence="4" id="KW-1185">Reference proteome</keyword>
<accession>A0A316YVJ0</accession>
<evidence type="ECO:0000313" key="4">
    <source>
        <dbReference type="Proteomes" id="UP000245768"/>
    </source>
</evidence>
<dbReference type="GO" id="GO:0042148">
    <property type="term" value="P:DNA strand invasion"/>
    <property type="evidence" value="ECO:0007669"/>
    <property type="project" value="TreeGrafter"/>
</dbReference>
<dbReference type="GO" id="GO:0000150">
    <property type="term" value="F:DNA strand exchange activity"/>
    <property type="evidence" value="ECO:0007669"/>
    <property type="project" value="TreeGrafter"/>
</dbReference>
<dbReference type="GeneID" id="37040203"/>
<dbReference type="PANTHER" id="PTHR22942">
    <property type="entry name" value="RECA/RAD51/RADA DNA STRAND-PAIRING FAMILY MEMBER"/>
    <property type="match status" value="1"/>
</dbReference>
<dbReference type="Gene3D" id="3.40.50.300">
    <property type="entry name" value="P-loop containing nucleotide triphosphate hydrolases"/>
    <property type="match status" value="1"/>
</dbReference>
<dbReference type="STRING" id="215250.A0A316YVJ0"/>
<dbReference type="GO" id="GO:0000730">
    <property type="term" value="P:DNA recombinase assembly"/>
    <property type="evidence" value="ECO:0007669"/>
    <property type="project" value="TreeGrafter"/>
</dbReference>
<sequence>MLATPISSLPLSARHKACCRRVDLVSCAQIVHAQPADLAKLQTLLSREEVEYIQQVAALEVAPAPAVVLDLLEDEDIDRLFENEGPDEPSRSLKHLDDRNSLTTGDARLDALLGGGMKRGCLNEVVGQSSSGKTQLLLQMALYTALGLASDPLKHFDASPAAETSIVFRALKGYGMKERGARSSIAILTPDGSGAGLMMTRRLCEMCDYAIRERWYGMRAHQAKQCETQLQQEPLGRPTFGAGRFHDPDDVEVVDELVVDLERLIAISKALLLKNVHFLSIKSYDEVDHAISYMLPALADRLASTTQSPLQLVILDDLPAMLLGAEPAGQMQRAVHRSQMICEISDKLRRLALYCAGPAGHESSAAAIVLGNHVVDSFERTKELAIPVLRSIWEKSQRHSSSGEGYALFDAAGDPPPLQADQQELFFSGVLSSAHPTLLGRARSRAVFRQGGGPTGKMSEDEIWNSVASGLKMAALGYQWANCISVRLMLHRTAKRIDWARIQDGSMKSLEDWEDEEGYEEDEKERQKMHNVRRAVLIKSPFVQSGALYEPSVDFVVLGRGIRSVRKQMYESVHAEETVEGEAGVEWEDEEQEEPDEAQASEYDEEEMYSVGEERSAGQGSGLEGDQLWSFVDGRHFDENALASMDLLLESPPTAPGGSSSLDTSIALDSSMALNQSDSTNRQSPPSTASKGGMQSEFRSLWRHKSFTGQAVVWDKMLINGGNEGLIEEEREES</sequence>
<dbReference type="EMBL" id="KZ819634">
    <property type="protein sequence ID" value="PWN93279.1"/>
    <property type="molecule type" value="Genomic_DNA"/>
</dbReference>
<dbReference type="InterPro" id="IPR013632">
    <property type="entry name" value="Rad51_C"/>
</dbReference>
<gene>
    <name evidence="3" type="ORF">FA10DRAFT_17968</name>
</gene>
<feature type="domain" description="Rad51-like C-terminal" evidence="2">
    <location>
        <begin position="101"/>
        <end position="148"/>
    </location>
</feature>
<proteinExistence type="predicted"/>
<feature type="region of interest" description="Disordered" evidence="1">
    <location>
        <begin position="574"/>
        <end position="622"/>
    </location>
</feature>
<dbReference type="GO" id="GO:0008094">
    <property type="term" value="F:ATP-dependent activity, acting on DNA"/>
    <property type="evidence" value="ECO:0007669"/>
    <property type="project" value="TreeGrafter"/>
</dbReference>
<feature type="compositionally biased region" description="Acidic residues" evidence="1">
    <location>
        <begin position="578"/>
        <end position="608"/>
    </location>
</feature>
<dbReference type="InParanoid" id="A0A316YVJ0"/>
<dbReference type="GO" id="GO:0003690">
    <property type="term" value="F:double-stranded DNA binding"/>
    <property type="evidence" value="ECO:0007669"/>
    <property type="project" value="TreeGrafter"/>
</dbReference>
<dbReference type="Proteomes" id="UP000245768">
    <property type="component" value="Unassembled WGS sequence"/>
</dbReference>
<keyword evidence="3" id="KW-0378">Hydrolase</keyword>
<reference evidence="3 4" key="1">
    <citation type="journal article" date="2018" name="Mol. Biol. Evol.">
        <title>Broad Genomic Sampling Reveals a Smut Pathogenic Ancestry of the Fungal Clade Ustilaginomycotina.</title>
        <authorList>
            <person name="Kijpornyongpan T."/>
            <person name="Mondo S.J."/>
            <person name="Barry K."/>
            <person name="Sandor L."/>
            <person name="Lee J."/>
            <person name="Lipzen A."/>
            <person name="Pangilinan J."/>
            <person name="LaButti K."/>
            <person name="Hainaut M."/>
            <person name="Henrissat B."/>
            <person name="Grigoriev I.V."/>
            <person name="Spatafora J.W."/>
            <person name="Aime M.C."/>
        </authorList>
    </citation>
    <scope>NUCLEOTIDE SEQUENCE [LARGE SCALE GENOMIC DNA]</scope>
    <source>
        <strain evidence="3 4">MCA 4198</strain>
    </source>
</reference>
<dbReference type="AlphaFoldDB" id="A0A316YVJ0"/>